<evidence type="ECO:0000259" key="6">
    <source>
        <dbReference type="PROSITE" id="PS50110"/>
    </source>
</evidence>
<reference evidence="9 10" key="1">
    <citation type="submission" date="2023-10" db="EMBL/GenBank/DDBJ databases">
        <title>Surface-active antibiotics is a multifunctional adaptation for post-fire microbes.</title>
        <authorList>
            <person name="Liu M.D."/>
            <person name="Du Y."/>
            <person name="Koupaei S.K."/>
            <person name="Kim N.R."/>
            <person name="Zhang W."/>
            <person name="Traxler M.F."/>
        </authorList>
    </citation>
    <scope>NUCLEOTIDE SEQUENCE [LARGE SCALE GENOMIC DNA]</scope>
    <source>
        <strain evidence="9 10">F3</strain>
    </source>
</reference>
<dbReference type="Gene3D" id="3.40.50.2300">
    <property type="match status" value="2"/>
</dbReference>
<dbReference type="Pfam" id="PF13426">
    <property type="entry name" value="PAS_9"/>
    <property type="match status" value="2"/>
</dbReference>
<keyword evidence="10" id="KW-1185">Reference proteome</keyword>
<protein>
    <recommendedName>
        <fullName evidence="2">histidine kinase</fullName>
        <ecNumber evidence="2">2.7.13.3</ecNumber>
    </recommendedName>
</protein>
<dbReference type="SMART" id="SM00091">
    <property type="entry name" value="PAS"/>
    <property type="match status" value="2"/>
</dbReference>
<dbReference type="PROSITE" id="PS50112">
    <property type="entry name" value="PAS"/>
    <property type="match status" value="2"/>
</dbReference>
<keyword evidence="3 4" id="KW-0597">Phosphoprotein</keyword>
<dbReference type="InterPro" id="IPR003661">
    <property type="entry name" value="HisK_dim/P_dom"/>
</dbReference>
<evidence type="ECO:0000256" key="2">
    <source>
        <dbReference type="ARBA" id="ARBA00012438"/>
    </source>
</evidence>
<evidence type="ECO:0000259" key="8">
    <source>
        <dbReference type="PROSITE" id="PS50113"/>
    </source>
</evidence>
<dbReference type="PROSITE" id="PS50110">
    <property type="entry name" value="RESPONSE_REGULATORY"/>
    <property type="match status" value="2"/>
</dbReference>
<dbReference type="InterPro" id="IPR001789">
    <property type="entry name" value="Sig_transdc_resp-reg_receiver"/>
</dbReference>
<feature type="domain" description="PAS" evidence="7">
    <location>
        <begin position="27"/>
        <end position="84"/>
    </location>
</feature>
<feature type="modified residue" description="4-aspartylphosphate" evidence="4">
    <location>
        <position position="580"/>
    </location>
</feature>
<dbReference type="InterPro" id="IPR011006">
    <property type="entry name" value="CheY-like_superfamily"/>
</dbReference>
<dbReference type="PRINTS" id="PR00344">
    <property type="entry name" value="BCTRLSENSOR"/>
</dbReference>
<dbReference type="Pfam" id="PF02518">
    <property type="entry name" value="HATPase_c"/>
    <property type="match status" value="1"/>
</dbReference>
<evidence type="ECO:0000259" key="5">
    <source>
        <dbReference type="PROSITE" id="PS50109"/>
    </source>
</evidence>
<dbReference type="CDD" id="cd16919">
    <property type="entry name" value="HATPase_CckA-like"/>
    <property type="match status" value="1"/>
</dbReference>
<evidence type="ECO:0000256" key="4">
    <source>
        <dbReference type="PROSITE-ProRule" id="PRU00169"/>
    </source>
</evidence>
<dbReference type="Pfam" id="PF00072">
    <property type="entry name" value="Response_reg"/>
    <property type="match status" value="2"/>
</dbReference>
<accession>A0ABZ0EIG5</accession>
<dbReference type="InterPro" id="IPR001610">
    <property type="entry name" value="PAC"/>
</dbReference>
<name>A0ABZ0EIG5_9BURK</name>
<dbReference type="EMBL" id="CP136512">
    <property type="protein sequence ID" value="WOD16341.1"/>
    <property type="molecule type" value="Genomic_DNA"/>
</dbReference>
<dbReference type="SMART" id="SM00086">
    <property type="entry name" value="PAC"/>
    <property type="match status" value="2"/>
</dbReference>
<feature type="domain" description="Response regulatory" evidence="6">
    <location>
        <begin position="670"/>
        <end position="781"/>
    </location>
</feature>
<dbReference type="Proteomes" id="UP001302652">
    <property type="component" value="Chromosome 2"/>
</dbReference>
<dbReference type="RefSeq" id="WP_317018927.1">
    <property type="nucleotide sequence ID" value="NZ_CP136512.1"/>
</dbReference>
<dbReference type="CDD" id="cd00156">
    <property type="entry name" value="REC"/>
    <property type="match status" value="1"/>
</dbReference>
<dbReference type="SUPFAM" id="SSF52172">
    <property type="entry name" value="CheY-like"/>
    <property type="match status" value="2"/>
</dbReference>
<dbReference type="InterPro" id="IPR004358">
    <property type="entry name" value="Sig_transdc_His_kin-like_C"/>
</dbReference>
<dbReference type="PANTHER" id="PTHR43065:SF49">
    <property type="entry name" value="HISTIDINE KINASE"/>
    <property type="match status" value="1"/>
</dbReference>
<dbReference type="PROSITE" id="PS50109">
    <property type="entry name" value="HIS_KIN"/>
    <property type="match status" value="1"/>
</dbReference>
<feature type="domain" description="PAC" evidence="8">
    <location>
        <begin position="214"/>
        <end position="265"/>
    </location>
</feature>
<dbReference type="InterPro" id="IPR036097">
    <property type="entry name" value="HisK_dim/P_sf"/>
</dbReference>
<dbReference type="PANTHER" id="PTHR43065">
    <property type="entry name" value="SENSOR HISTIDINE KINASE"/>
    <property type="match status" value="1"/>
</dbReference>
<dbReference type="InterPro" id="IPR036890">
    <property type="entry name" value="HATPase_C_sf"/>
</dbReference>
<evidence type="ECO:0000313" key="9">
    <source>
        <dbReference type="EMBL" id="WOD16341.1"/>
    </source>
</evidence>
<dbReference type="Gene3D" id="3.30.450.20">
    <property type="entry name" value="PAS domain"/>
    <property type="match status" value="2"/>
</dbReference>
<dbReference type="EC" id="2.7.13.3" evidence="2"/>
<comment type="catalytic activity">
    <reaction evidence="1">
        <text>ATP + protein L-histidine = ADP + protein N-phospho-L-histidine.</text>
        <dbReference type="EC" id="2.7.13.3"/>
    </reaction>
</comment>
<dbReference type="Gene3D" id="3.30.565.10">
    <property type="entry name" value="Histidine kinase-like ATPase, C-terminal domain"/>
    <property type="match status" value="1"/>
</dbReference>
<evidence type="ECO:0000256" key="1">
    <source>
        <dbReference type="ARBA" id="ARBA00000085"/>
    </source>
</evidence>
<dbReference type="SUPFAM" id="SSF47384">
    <property type="entry name" value="Homodimeric domain of signal transducing histidine kinase"/>
    <property type="match status" value="1"/>
</dbReference>
<feature type="domain" description="Histidine kinase" evidence="5">
    <location>
        <begin position="285"/>
        <end position="508"/>
    </location>
</feature>
<dbReference type="InterPro" id="IPR000014">
    <property type="entry name" value="PAS"/>
</dbReference>
<dbReference type="NCBIfam" id="TIGR00229">
    <property type="entry name" value="sensory_box"/>
    <property type="match status" value="2"/>
</dbReference>
<evidence type="ECO:0000313" key="10">
    <source>
        <dbReference type="Proteomes" id="UP001302652"/>
    </source>
</evidence>
<dbReference type="SUPFAM" id="SSF55785">
    <property type="entry name" value="PYP-like sensor domain (PAS domain)"/>
    <property type="match status" value="2"/>
</dbReference>
<feature type="domain" description="Response regulatory" evidence="6">
    <location>
        <begin position="530"/>
        <end position="646"/>
    </location>
</feature>
<dbReference type="InterPro" id="IPR035965">
    <property type="entry name" value="PAS-like_dom_sf"/>
</dbReference>
<evidence type="ECO:0000256" key="3">
    <source>
        <dbReference type="ARBA" id="ARBA00022553"/>
    </source>
</evidence>
<dbReference type="InterPro" id="IPR000700">
    <property type="entry name" value="PAS-assoc_C"/>
</dbReference>
<dbReference type="SMART" id="SM00387">
    <property type="entry name" value="HATPase_c"/>
    <property type="match status" value="1"/>
</dbReference>
<feature type="domain" description="PAC" evidence="8">
    <location>
        <begin position="86"/>
        <end position="138"/>
    </location>
</feature>
<organism evidence="9 10">
    <name type="scientific">Paraburkholderia kirstenboschensis</name>
    <dbReference type="NCBI Taxonomy" id="1245436"/>
    <lineage>
        <taxon>Bacteria</taxon>
        <taxon>Pseudomonadati</taxon>
        <taxon>Pseudomonadota</taxon>
        <taxon>Betaproteobacteria</taxon>
        <taxon>Burkholderiales</taxon>
        <taxon>Burkholderiaceae</taxon>
        <taxon>Paraburkholderia</taxon>
    </lineage>
</organism>
<dbReference type="SUPFAM" id="SSF55874">
    <property type="entry name" value="ATPase domain of HSP90 chaperone/DNA topoisomerase II/histidine kinase"/>
    <property type="match status" value="1"/>
</dbReference>
<gene>
    <name evidence="9" type="ORF">RW095_10505</name>
</gene>
<feature type="domain" description="PAS" evidence="7">
    <location>
        <begin position="139"/>
        <end position="195"/>
    </location>
</feature>
<sequence length="782" mass="85771">MAHAYEPDDIVQNWANIWVQSLRDYAVIGLSEDGYIRSWNVGGEAIHGFREDEVVGKPLDIFYTAEERAKGSPQAALETARREGRFEGEGWRLRKDGKAFWASVVLTALRSQDGALLGYGEIVRDMTDKKTVHDAVLESERRFRLLVDGVTDYAIFMLSPEGMVTNWNSGARRIKGYTAGEIIGSHFSRFYTPEDAGSGLPQRGLAAAARDGRFEAEGWRVRKDGSRFWAHVVIDAIRDGGALVGFAKITRDITERMEANRLLEETRIALVQSQKMEAIGKLTGGVAHDFNNVMQILRGNLELLESRHKRDGWTRERLDKAIDAVERGAKLASQLLAFGRQQPLRPIVINLAAAIRGMDDLLRRALGETVEIETVVSGGLWNSLVDVHQMENVILNLAINARDAMKEGGKLTMEVSNAMLDDQYVAGFPDVPAGQYVMLAVTDTGTGMPPEIVQRAFDPFFTTKPEGEGTGLGLSMAYGFVKQSGGHIRIYSEVGHGTTVKIYLPRSMEDAVETPTSPPVTLTLLGGTETILVVEDDQEVQSTVVDTLSGLGYSVLKANDAEQALAVVRSGVHIDLLFTDVVMPGPLRSPAMVAQAVQLLPRMKVLFTSGYTQNAIVHGGRLDPGVELLSKPYSREQLAYKIRQILGVPPLARSGDAVEIQGGAADRGLRLLLVDDDLDTSEAIGELLKLLGHDPAVTGSPQEALQLLEEQPFDVLITDLSMPVMSGLELAERATQVRPTLRVIFASGHEMPSVNKLPFRWGALRKPYSMDELSAMLRGFDK</sequence>
<evidence type="ECO:0000259" key="7">
    <source>
        <dbReference type="PROSITE" id="PS50112"/>
    </source>
</evidence>
<dbReference type="CDD" id="cd00082">
    <property type="entry name" value="HisKA"/>
    <property type="match status" value="1"/>
</dbReference>
<feature type="modified residue" description="4-aspartylphosphate" evidence="4">
    <location>
        <position position="719"/>
    </location>
</feature>
<dbReference type="CDD" id="cd00130">
    <property type="entry name" value="PAS"/>
    <property type="match status" value="2"/>
</dbReference>
<dbReference type="PROSITE" id="PS50113">
    <property type="entry name" value="PAC"/>
    <property type="match status" value="2"/>
</dbReference>
<dbReference type="InterPro" id="IPR005467">
    <property type="entry name" value="His_kinase_dom"/>
</dbReference>
<proteinExistence type="predicted"/>
<dbReference type="SMART" id="SM00388">
    <property type="entry name" value="HisKA"/>
    <property type="match status" value="1"/>
</dbReference>
<dbReference type="Gene3D" id="1.10.287.130">
    <property type="match status" value="1"/>
</dbReference>
<dbReference type="InterPro" id="IPR003594">
    <property type="entry name" value="HATPase_dom"/>
</dbReference>
<dbReference type="SMART" id="SM00448">
    <property type="entry name" value="REC"/>
    <property type="match status" value="2"/>
</dbReference>